<dbReference type="EMBL" id="LR798232">
    <property type="protein sequence ID" value="CAB5212328.1"/>
    <property type="molecule type" value="Genomic_DNA"/>
</dbReference>
<dbReference type="GO" id="GO:0003677">
    <property type="term" value="F:DNA binding"/>
    <property type="evidence" value="ECO:0007669"/>
    <property type="project" value="InterPro"/>
</dbReference>
<evidence type="ECO:0000313" key="1">
    <source>
        <dbReference type="EMBL" id="CAB5212328.1"/>
    </source>
</evidence>
<proteinExistence type="predicted"/>
<dbReference type="Pfam" id="PF15943">
    <property type="entry name" value="YdaS_toxin"/>
    <property type="match status" value="1"/>
</dbReference>
<protein>
    <submittedName>
        <fullName evidence="1">Bacterial antitoxin YdaS</fullName>
    </submittedName>
</protein>
<sequence length="65" mass="7676">MNPMDLLKIEFGSLVNLAEKLGIKPNTIYLWGQTNIPFKYLKTIEELSDYKLTREMLRPDLFKKD</sequence>
<reference evidence="1" key="1">
    <citation type="submission" date="2020-05" db="EMBL/GenBank/DDBJ databases">
        <authorList>
            <person name="Chiriac C."/>
            <person name="Salcher M."/>
            <person name="Ghai R."/>
            <person name="Kavagutti S V."/>
        </authorList>
    </citation>
    <scope>NUCLEOTIDE SEQUENCE</scope>
</reference>
<dbReference type="InterPro" id="IPR010982">
    <property type="entry name" value="Lambda_DNA-bd_dom_sf"/>
</dbReference>
<name>A0A6J7WEC4_9CAUD</name>
<dbReference type="InterPro" id="IPR031856">
    <property type="entry name" value="YdaS_toxin-like"/>
</dbReference>
<accession>A0A6J7WEC4</accession>
<dbReference type="Gene3D" id="1.10.260.40">
    <property type="entry name" value="lambda repressor-like DNA-binding domains"/>
    <property type="match status" value="1"/>
</dbReference>
<organism evidence="1">
    <name type="scientific">uncultured Caudovirales phage</name>
    <dbReference type="NCBI Taxonomy" id="2100421"/>
    <lineage>
        <taxon>Viruses</taxon>
        <taxon>Duplodnaviria</taxon>
        <taxon>Heunggongvirae</taxon>
        <taxon>Uroviricota</taxon>
        <taxon>Caudoviricetes</taxon>
        <taxon>Peduoviridae</taxon>
        <taxon>Maltschvirus</taxon>
        <taxon>Maltschvirus maltsch</taxon>
    </lineage>
</organism>
<gene>
    <name evidence="1" type="ORF">UFOVP192_7</name>
</gene>
<dbReference type="SUPFAM" id="SSF47413">
    <property type="entry name" value="lambda repressor-like DNA-binding domains"/>
    <property type="match status" value="1"/>
</dbReference>